<dbReference type="InterPro" id="IPR014718">
    <property type="entry name" value="GH-type_carb-bd"/>
</dbReference>
<dbReference type="EMBL" id="BAABHW010000001">
    <property type="protein sequence ID" value="GAA5069386.1"/>
    <property type="molecule type" value="Genomic_DNA"/>
</dbReference>
<evidence type="ECO:0000313" key="2">
    <source>
        <dbReference type="Proteomes" id="UP001499910"/>
    </source>
</evidence>
<reference evidence="2" key="1">
    <citation type="journal article" date="2019" name="Int. J. Syst. Evol. Microbiol.">
        <title>The Global Catalogue of Microorganisms (GCM) 10K type strain sequencing project: providing services to taxonomists for standard genome sequencing and annotation.</title>
        <authorList>
            <consortium name="The Broad Institute Genomics Platform"/>
            <consortium name="The Broad Institute Genome Sequencing Center for Infectious Disease"/>
            <person name="Wu L."/>
            <person name="Ma J."/>
        </authorList>
    </citation>
    <scope>NUCLEOTIDE SEQUENCE [LARGE SCALE GENOMIC DNA]</scope>
    <source>
        <strain evidence="2">JCM 18015</strain>
    </source>
</reference>
<gene>
    <name evidence="1" type="ORF">GCM10023209_11080</name>
</gene>
<keyword evidence="2" id="KW-1185">Reference proteome</keyword>
<dbReference type="RefSeq" id="WP_259546208.1">
    <property type="nucleotide sequence ID" value="NZ_BAABHW010000001.1"/>
</dbReference>
<protein>
    <submittedName>
        <fullName evidence="1">Uncharacterized protein</fullName>
    </submittedName>
</protein>
<dbReference type="SUPFAM" id="SSF74650">
    <property type="entry name" value="Galactose mutarotase-like"/>
    <property type="match status" value="1"/>
</dbReference>
<evidence type="ECO:0000313" key="1">
    <source>
        <dbReference type="EMBL" id="GAA5069386.1"/>
    </source>
</evidence>
<name>A0ABP9L3W7_9RHOB</name>
<organism evidence="1 2">
    <name type="scientific">[Roseibacterium] beibuensis</name>
    <dbReference type="NCBI Taxonomy" id="1193142"/>
    <lineage>
        <taxon>Bacteria</taxon>
        <taxon>Pseudomonadati</taxon>
        <taxon>Pseudomonadota</taxon>
        <taxon>Alphaproteobacteria</taxon>
        <taxon>Rhodobacterales</taxon>
        <taxon>Roseobacteraceae</taxon>
        <taxon>Roseicyclus</taxon>
    </lineage>
</organism>
<accession>A0ABP9L3W7</accession>
<comment type="caution">
    <text evidence="1">The sequence shown here is derived from an EMBL/GenBank/DDBJ whole genome shotgun (WGS) entry which is preliminary data.</text>
</comment>
<sequence length="346" mass="37810">MIRLAHADATALIDPSVGNIPSWQVGARRPLHAAPWRDDPEVQGDESLPLVNRRLAGDVFCLPFGKDDVAGDPPHGLTANSEWDVLDQDVAHATLRLKARPRGTKITKRVQLVESALLQTHVVEGGAGEVTLAHHPMSRMAEGGRLSFSPKRAALTDPVAQYPGHNLWSLNQLRGDLHLDCEDGSQWDLHHYPARHRVEDFTILVEARGAKLGWTALIRQAEDDMLIVIKEARVLPVTMLWISNGGRDFAPWNGRHTGVIGIEDGIANGTMGLRAAMAENRLTALGVPTTVSLGPRHVIRHAMLSLPRPPGWVEIAALSITRGTLTLTERSGARVDIPFMEGFFPS</sequence>
<proteinExistence type="predicted"/>
<dbReference type="Gene3D" id="2.70.98.10">
    <property type="match status" value="1"/>
</dbReference>
<dbReference type="InterPro" id="IPR011013">
    <property type="entry name" value="Gal_mutarotase_sf_dom"/>
</dbReference>
<dbReference type="Proteomes" id="UP001499910">
    <property type="component" value="Unassembled WGS sequence"/>
</dbReference>